<dbReference type="EMBL" id="PDCR01000001">
    <property type="protein sequence ID" value="PEG56303.1"/>
    <property type="molecule type" value="Genomic_DNA"/>
</dbReference>
<evidence type="ECO:0000313" key="1">
    <source>
        <dbReference type="EMBL" id="OPE56370.1"/>
    </source>
</evidence>
<dbReference type="SUPFAM" id="SSF52540">
    <property type="entry name" value="P-loop containing nucleoside triphosphate hydrolases"/>
    <property type="match status" value="1"/>
</dbReference>
<dbReference type="EMBL" id="MIJD01000001">
    <property type="protein sequence ID" value="OPE56370.1"/>
    <property type="molecule type" value="Genomic_DNA"/>
</dbReference>
<proteinExistence type="predicted"/>
<comment type="caution">
    <text evidence="1">The sequence shown here is derived from an EMBL/GenBank/DDBJ whole genome shotgun (WGS) entry which is preliminary data.</text>
</comment>
<dbReference type="InterPro" id="IPR027417">
    <property type="entry name" value="P-loop_NTPase"/>
</dbReference>
<evidence type="ECO:0000313" key="2">
    <source>
        <dbReference type="EMBL" id="PEG56303.1"/>
    </source>
</evidence>
<dbReference type="Proteomes" id="UP000191039">
    <property type="component" value="Unassembled WGS sequence"/>
</dbReference>
<dbReference type="PANTHER" id="PTHR36451">
    <property type="entry name" value="PAPS-DEPENDENT SULFOTRANSFERASE STF3"/>
    <property type="match status" value="1"/>
</dbReference>
<evidence type="ECO:0000313" key="4">
    <source>
        <dbReference type="Proteomes" id="UP000220340"/>
    </source>
</evidence>
<organism evidence="1 3">
    <name type="scientific">Mycolicibacterium diernhoferi</name>
    <dbReference type="NCBI Taxonomy" id="1801"/>
    <lineage>
        <taxon>Bacteria</taxon>
        <taxon>Bacillati</taxon>
        <taxon>Actinomycetota</taxon>
        <taxon>Actinomycetes</taxon>
        <taxon>Mycobacteriales</taxon>
        <taxon>Mycobacteriaceae</taxon>
        <taxon>Mycolicibacterium</taxon>
    </lineage>
</organism>
<protein>
    <submittedName>
        <fullName evidence="1 2">Sulfotransferase</fullName>
    </submittedName>
</protein>
<dbReference type="RefSeq" id="WP_073855908.1">
    <property type="nucleotide sequence ID" value="NZ_BAAATC010000019.1"/>
</dbReference>
<dbReference type="InterPro" id="IPR052736">
    <property type="entry name" value="Stf3_sulfotransferase"/>
</dbReference>
<dbReference type="AlphaFoldDB" id="A0A1Q4HFX3"/>
<dbReference type="Proteomes" id="UP000220340">
    <property type="component" value="Unassembled WGS sequence"/>
</dbReference>
<dbReference type="STRING" id="1801.BRW64_09115"/>
<gene>
    <name evidence="1" type="ORF">BV510_00135</name>
    <name evidence="2" type="ORF">CRI78_00045</name>
</gene>
<sequence>MPDIITVDDLRDPQLTDLQSQVLEATRHQDVDFDIDKVLDEAVQTSGITDFDGEGLDGEFRERLGVHFAAIDADNLNPLSRMTLRERSVRLLRSRVLFTDLMRRYPEIEDIEIEKPFIVIGMPRSGTTHFVNLIAADSRRRALPYWESREPFPIRGEAAGPNGIDPRYQRTADEYGFVKEFMPFALAVHDRYPEAIEEEIELDLDFSNYIVEWYAQVPQWRDYYLGLDQVKHYGYLKNVLKALTFLRGPQTWVLKAPQHCEQIPALLEVFPDATFAFTHRDPVAVIQSTVTLMAYGDRIRREKVDTDWIVNYWVDRVERLLGACVRDRDLVPAERSIDISFHHLNGNEIPFLEQLYQRGGVDLTPETRNAFNGYLSGNPRGKHGRIAYDLERHFDRSPEEIRSRFDFYFDKFDVRPEPSGKDGR</sequence>
<accession>A0A1Q4HFX3</accession>
<dbReference type="OrthoDB" id="9777890at2"/>
<name>A0A1Q4HFX3_9MYCO</name>
<keyword evidence="4" id="KW-1185">Reference proteome</keyword>
<dbReference type="Gene3D" id="3.40.50.300">
    <property type="entry name" value="P-loop containing nucleotide triphosphate hydrolases"/>
    <property type="match status" value="1"/>
</dbReference>
<dbReference type="Pfam" id="PF13469">
    <property type="entry name" value="Sulfotransfer_3"/>
    <property type="match status" value="1"/>
</dbReference>
<reference evidence="2 4" key="2">
    <citation type="submission" date="2017-10" db="EMBL/GenBank/DDBJ databases">
        <title>The new phylogeny of genus Mycobacterium.</title>
        <authorList>
            <person name="Tortoli E."/>
            <person name="Trovato A."/>
            <person name="Cirillo D.M."/>
        </authorList>
    </citation>
    <scope>NUCLEOTIDE SEQUENCE [LARGE SCALE GENOMIC DNA]</scope>
    <source>
        <strain evidence="2 4">IP141170001</strain>
    </source>
</reference>
<evidence type="ECO:0000313" key="3">
    <source>
        <dbReference type="Proteomes" id="UP000191039"/>
    </source>
</evidence>
<reference evidence="1 3" key="1">
    <citation type="submission" date="2016-09" db="EMBL/GenBank/DDBJ databases">
        <title>genome sequences of unsequenced Mycobacteria.</title>
        <authorList>
            <person name="Greninger A.L."/>
            <person name="Jerome K.R."/>
            <person name="Mcnair B."/>
            <person name="Wallis C."/>
            <person name="Fang F."/>
        </authorList>
    </citation>
    <scope>NUCLEOTIDE SEQUENCE [LARGE SCALE GENOMIC DNA]</scope>
    <source>
        <strain evidence="1 3">BM1</strain>
    </source>
</reference>
<dbReference type="PANTHER" id="PTHR36451:SF1">
    <property type="entry name" value="OMEGA-HYDROXY-BETA-DIHYDROMENAQUINONE-9 SULFOTRANSFERASE STF3"/>
    <property type="match status" value="1"/>
</dbReference>
<dbReference type="GO" id="GO:0016740">
    <property type="term" value="F:transferase activity"/>
    <property type="evidence" value="ECO:0007669"/>
    <property type="project" value="UniProtKB-KW"/>
</dbReference>
<keyword evidence="1" id="KW-0808">Transferase</keyword>